<dbReference type="SUPFAM" id="SSF56601">
    <property type="entry name" value="beta-lactamase/transpeptidase-like"/>
    <property type="match status" value="1"/>
</dbReference>
<keyword evidence="3" id="KW-1003">Cell membrane</keyword>
<dbReference type="GO" id="GO:0008658">
    <property type="term" value="F:penicillin binding"/>
    <property type="evidence" value="ECO:0007669"/>
    <property type="project" value="InterPro"/>
</dbReference>
<dbReference type="AlphaFoldDB" id="A0A521CTA4"/>
<evidence type="ECO:0000256" key="19">
    <source>
        <dbReference type="SAM" id="Phobius"/>
    </source>
</evidence>
<evidence type="ECO:0000313" key="22">
    <source>
        <dbReference type="EMBL" id="SMO62635.1"/>
    </source>
</evidence>
<organism evidence="22 23">
    <name type="scientific">Melghirimyces algeriensis</name>
    <dbReference type="NCBI Taxonomy" id="910412"/>
    <lineage>
        <taxon>Bacteria</taxon>
        <taxon>Bacillati</taxon>
        <taxon>Bacillota</taxon>
        <taxon>Bacilli</taxon>
        <taxon>Bacillales</taxon>
        <taxon>Thermoactinomycetaceae</taxon>
        <taxon>Melghirimyces</taxon>
    </lineage>
</organism>
<keyword evidence="8 19" id="KW-0812">Transmembrane</keyword>
<evidence type="ECO:0000256" key="11">
    <source>
        <dbReference type="ARBA" id="ARBA00022984"/>
    </source>
</evidence>
<keyword evidence="23" id="KW-1185">Reference proteome</keyword>
<keyword evidence="10" id="KW-0133">Cell shape</keyword>
<keyword evidence="5" id="KW-0645">Protease</keyword>
<comment type="catalytic activity">
    <reaction evidence="16">
        <text>Preferential cleavage: (Ac)2-L-Lys-D-Ala-|-D-Ala. Also transpeptidation of peptidyl-alanyl moieties that are N-acyl substituents of D-alanine.</text>
        <dbReference type="EC" id="3.4.16.4"/>
    </reaction>
</comment>
<evidence type="ECO:0000256" key="12">
    <source>
        <dbReference type="ARBA" id="ARBA00022989"/>
    </source>
</evidence>
<keyword evidence="11" id="KW-0573">Peptidoglycan synthesis</keyword>
<dbReference type="InterPro" id="IPR012338">
    <property type="entry name" value="Beta-lactam/transpept-like"/>
</dbReference>
<dbReference type="Pfam" id="PF00905">
    <property type="entry name" value="Transpeptidase"/>
    <property type="match status" value="1"/>
</dbReference>
<evidence type="ECO:0000256" key="3">
    <source>
        <dbReference type="ARBA" id="ARBA00022475"/>
    </source>
</evidence>
<dbReference type="PANTHER" id="PTHR32282">
    <property type="entry name" value="BINDING PROTEIN TRANSPEPTIDASE, PUTATIVE-RELATED"/>
    <property type="match status" value="1"/>
</dbReference>
<evidence type="ECO:0000256" key="1">
    <source>
        <dbReference type="ARBA" id="ARBA00007090"/>
    </source>
</evidence>
<dbReference type="GO" id="GO:0071555">
    <property type="term" value="P:cell wall organization"/>
    <property type="evidence" value="ECO:0007669"/>
    <property type="project" value="UniProtKB-KW"/>
</dbReference>
<dbReference type="InterPro" id="IPR036950">
    <property type="entry name" value="PBP_transglycosylase"/>
</dbReference>
<keyword evidence="14" id="KW-0511">Multifunctional enzyme</keyword>
<evidence type="ECO:0000256" key="16">
    <source>
        <dbReference type="ARBA" id="ARBA00034000"/>
    </source>
</evidence>
<reference evidence="22 23" key="1">
    <citation type="submission" date="2017-05" db="EMBL/GenBank/DDBJ databases">
        <authorList>
            <person name="Varghese N."/>
            <person name="Submissions S."/>
        </authorList>
    </citation>
    <scope>NUCLEOTIDE SEQUENCE [LARGE SCALE GENOMIC DNA]</scope>
    <source>
        <strain evidence="22 23">DSM 45474</strain>
    </source>
</reference>
<evidence type="ECO:0000256" key="10">
    <source>
        <dbReference type="ARBA" id="ARBA00022960"/>
    </source>
</evidence>
<evidence type="ECO:0000259" key="20">
    <source>
        <dbReference type="Pfam" id="PF00905"/>
    </source>
</evidence>
<keyword evidence="15" id="KW-0961">Cell wall biogenesis/degradation</keyword>
<evidence type="ECO:0000256" key="2">
    <source>
        <dbReference type="ARBA" id="ARBA00007739"/>
    </source>
</evidence>
<dbReference type="GO" id="GO:0030288">
    <property type="term" value="C:outer membrane-bounded periplasmic space"/>
    <property type="evidence" value="ECO:0007669"/>
    <property type="project" value="TreeGrafter"/>
</dbReference>
<dbReference type="GO" id="GO:0008360">
    <property type="term" value="P:regulation of cell shape"/>
    <property type="evidence" value="ECO:0007669"/>
    <property type="project" value="UniProtKB-KW"/>
</dbReference>
<dbReference type="InterPro" id="IPR001264">
    <property type="entry name" value="Glyco_trans_51"/>
</dbReference>
<evidence type="ECO:0000256" key="17">
    <source>
        <dbReference type="ARBA" id="ARBA00049902"/>
    </source>
</evidence>
<comment type="similarity">
    <text evidence="1">In the C-terminal section; belongs to the transpeptidase family.</text>
</comment>
<keyword evidence="12 19" id="KW-1133">Transmembrane helix</keyword>
<accession>A0A521CTA4</accession>
<gene>
    <name evidence="22" type="ORF">SAMN06264849_104170</name>
</gene>
<evidence type="ECO:0000256" key="5">
    <source>
        <dbReference type="ARBA" id="ARBA00022670"/>
    </source>
</evidence>
<dbReference type="InterPro" id="IPR023346">
    <property type="entry name" value="Lysozyme-like_dom_sf"/>
</dbReference>
<dbReference type="Proteomes" id="UP000315636">
    <property type="component" value="Unassembled WGS sequence"/>
</dbReference>
<feature type="region of interest" description="Disordered" evidence="18">
    <location>
        <begin position="548"/>
        <end position="573"/>
    </location>
</feature>
<evidence type="ECO:0000256" key="18">
    <source>
        <dbReference type="SAM" id="MobiDB-lite"/>
    </source>
</evidence>
<dbReference type="InterPro" id="IPR050396">
    <property type="entry name" value="Glycosyltr_51/Transpeptidase"/>
</dbReference>
<proteinExistence type="inferred from homology"/>
<feature type="domain" description="Penicillin-binding protein transpeptidase" evidence="20">
    <location>
        <begin position="345"/>
        <end position="620"/>
    </location>
</feature>
<dbReference type="GO" id="GO:0009252">
    <property type="term" value="P:peptidoglycan biosynthetic process"/>
    <property type="evidence" value="ECO:0007669"/>
    <property type="project" value="UniProtKB-KW"/>
</dbReference>
<evidence type="ECO:0000256" key="6">
    <source>
        <dbReference type="ARBA" id="ARBA00022676"/>
    </source>
</evidence>
<dbReference type="GO" id="GO:0008955">
    <property type="term" value="F:peptidoglycan glycosyltransferase activity"/>
    <property type="evidence" value="ECO:0007669"/>
    <property type="project" value="UniProtKB-EC"/>
</dbReference>
<evidence type="ECO:0000256" key="4">
    <source>
        <dbReference type="ARBA" id="ARBA00022645"/>
    </source>
</evidence>
<dbReference type="Gene3D" id="3.40.710.10">
    <property type="entry name" value="DD-peptidase/beta-lactamase superfamily"/>
    <property type="match status" value="1"/>
</dbReference>
<evidence type="ECO:0000259" key="21">
    <source>
        <dbReference type="Pfam" id="PF00912"/>
    </source>
</evidence>
<dbReference type="Pfam" id="PF00912">
    <property type="entry name" value="Transgly"/>
    <property type="match status" value="1"/>
</dbReference>
<keyword evidence="9" id="KW-0378">Hydrolase</keyword>
<feature type="compositionally biased region" description="Polar residues" evidence="18">
    <location>
        <begin position="559"/>
        <end position="569"/>
    </location>
</feature>
<evidence type="ECO:0000256" key="15">
    <source>
        <dbReference type="ARBA" id="ARBA00023316"/>
    </source>
</evidence>
<dbReference type="FunFam" id="1.10.3810.10:FF:000001">
    <property type="entry name" value="Penicillin-binding protein 1A"/>
    <property type="match status" value="1"/>
</dbReference>
<feature type="region of interest" description="Disordered" evidence="18">
    <location>
        <begin position="643"/>
        <end position="666"/>
    </location>
</feature>
<evidence type="ECO:0000313" key="23">
    <source>
        <dbReference type="Proteomes" id="UP000315636"/>
    </source>
</evidence>
<evidence type="ECO:0000256" key="8">
    <source>
        <dbReference type="ARBA" id="ARBA00022692"/>
    </source>
</evidence>
<feature type="domain" description="Glycosyl transferase family 51" evidence="21">
    <location>
        <begin position="74"/>
        <end position="248"/>
    </location>
</feature>
<dbReference type="EMBL" id="FXTI01000004">
    <property type="protein sequence ID" value="SMO62635.1"/>
    <property type="molecule type" value="Genomic_DNA"/>
</dbReference>
<evidence type="ECO:0000256" key="14">
    <source>
        <dbReference type="ARBA" id="ARBA00023268"/>
    </source>
</evidence>
<keyword evidence="6" id="KW-0328">Glycosyltransferase</keyword>
<keyword evidence="7" id="KW-0808">Transferase</keyword>
<evidence type="ECO:0000256" key="7">
    <source>
        <dbReference type="ARBA" id="ARBA00022679"/>
    </source>
</evidence>
<feature type="transmembrane region" description="Helical" evidence="19">
    <location>
        <begin position="32"/>
        <end position="51"/>
    </location>
</feature>
<dbReference type="NCBIfam" id="TIGR02074">
    <property type="entry name" value="PBP_1a_fam"/>
    <property type="match status" value="1"/>
</dbReference>
<sequence length="688" mass="77462">MREFLMKLKPIQDRVKQKILGWWNKRWVRKTVWILGSLILLSTLTFNLLIWTQDISALEKATPQPTVILDRNGKIASKISVSKSEGVDIKEIPEHMIQAVVAIEDRRFYSHSGVDYKGTFRAAYTNLRAGSTVQGGSTITQQLAKNIFLTHDRTYKRKLKEVLLAKKIERTYSKDEIMELYLNTIYFGEGAWGLKKAAQTYFGKEPKELTVGESALLAGIIKAPSTLSPFKNFNQAMVRRDVVLDRMEAETFIDEKNVAKAKKQDIVLEGQESDDYKGRYPSYVDAMILEAIERYDLTEKEVLNGGLRIYTELNPQMQKVAEKVYSQNELFPEGTQDHMVQSGSVLVDPKTGGIQALVGGRGEHVFRGFNRAVQLKRQPGSTIKPISVYAPALAEGYGIDARLADRRMEFGDYAPENYDKQYRGEVTMYEAVVDSLNIPAVWLLNQIGVEKGIHFTKSLGIPLTKEDQQLALALGGLNEGVSPLHMAQAYAAFANNGVMVDAHTIRRVETADGKLLGKWYKKSVRVTTPKVAQQITYMLRGVVREGTGKNARIPGRSTAGKTGTTQLPGSQGKGAKDHWFVGYTPDLVGAVWIGYDQTDSKHYLSGSSGSTAASVFREIMAGALQGKPVKHFDLSEVKWKKPPKIEKEDDEARSRKKGKDESLREKLKKEWEKKKDEWKKELDQWIKW</sequence>
<dbReference type="GO" id="GO:0009002">
    <property type="term" value="F:serine-type D-Ala-D-Ala carboxypeptidase activity"/>
    <property type="evidence" value="ECO:0007669"/>
    <property type="project" value="UniProtKB-EC"/>
</dbReference>
<dbReference type="SUPFAM" id="SSF53955">
    <property type="entry name" value="Lysozyme-like"/>
    <property type="match status" value="1"/>
</dbReference>
<dbReference type="GO" id="GO:0006508">
    <property type="term" value="P:proteolysis"/>
    <property type="evidence" value="ECO:0007669"/>
    <property type="project" value="UniProtKB-KW"/>
</dbReference>
<dbReference type="Gene3D" id="1.10.3810.10">
    <property type="entry name" value="Biosynthetic peptidoglycan transglycosylase-like"/>
    <property type="match status" value="1"/>
</dbReference>
<keyword evidence="4" id="KW-0121">Carboxypeptidase</keyword>
<comment type="similarity">
    <text evidence="2">In the N-terminal section; belongs to the glycosyltransferase 51 family.</text>
</comment>
<dbReference type="PANTHER" id="PTHR32282:SF32">
    <property type="entry name" value="PENICILLIN-BINDING PROTEIN 2A"/>
    <property type="match status" value="1"/>
</dbReference>
<keyword evidence="13 19" id="KW-0472">Membrane</keyword>
<dbReference type="InterPro" id="IPR001460">
    <property type="entry name" value="PCN-bd_Tpept"/>
</dbReference>
<evidence type="ECO:0000256" key="13">
    <source>
        <dbReference type="ARBA" id="ARBA00023136"/>
    </source>
</evidence>
<evidence type="ECO:0000256" key="9">
    <source>
        <dbReference type="ARBA" id="ARBA00022801"/>
    </source>
</evidence>
<name>A0A521CTA4_9BACL</name>
<protein>
    <submittedName>
        <fullName evidence="22">Penicillin-binding protein 2A</fullName>
    </submittedName>
</protein>
<comment type="catalytic activity">
    <reaction evidence="17">
        <text>[GlcNAc-(1-&gt;4)-Mur2Ac(oyl-L-Ala-gamma-D-Glu-L-Lys-D-Ala-D-Ala)](n)-di-trans,octa-cis-undecaprenyl diphosphate + beta-D-GlcNAc-(1-&gt;4)-Mur2Ac(oyl-L-Ala-gamma-D-Glu-L-Lys-D-Ala-D-Ala)-di-trans,octa-cis-undecaprenyl diphosphate = [GlcNAc-(1-&gt;4)-Mur2Ac(oyl-L-Ala-gamma-D-Glu-L-Lys-D-Ala-D-Ala)](n+1)-di-trans,octa-cis-undecaprenyl diphosphate + di-trans,octa-cis-undecaprenyl diphosphate + H(+)</text>
        <dbReference type="Rhea" id="RHEA:23708"/>
        <dbReference type="Rhea" id="RHEA-COMP:9602"/>
        <dbReference type="Rhea" id="RHEA-COMP:9603"/>
        <dbReference type="ChEBI" id="CHEBI:15378"/>
        <dbReference type="ChEBI" id="CHEBI:58405"/>
        <dbReference type="ChEBI" id="CHEBI:60033"/>
        <dbReference type="ChEBI" id="CHEBI:78435"/>
        <dbReference type="EC" id="2.4.99.28"/>
    </reaction>
</comment>